<evidence type="ECO:0000256" key="11">
    <source>
        <dbReference type="ARBA" id="ARBA00049914"/>
    </source>
</evidence>
<keyword evidence="8 12" id="KW-0012">Acyltransferase</keyword>
<dbReference type="OrthoDB" id="312894at2157"/>
<dbReference type="GO" id="GO:1990883">
    <property type="term" value="F:18S rRNA cytidine N-acetyltransferase activity"/>
    <property type="evidence" value="ECO:0007669"/>
    <property type="project" value="TreeGrafter"/>
</dbReference>
<dbReference type="EMBL" id="CP000493">
    <property type="protein sequence ID" value="ABM80990.1"/>
    <property type="molecule type" value="Genomic_DNA"/>
</dbReference>
<dbReference type="HOGENOM" id="CLU_004652_1_0_2"/>
<comment type="catalytic activity">
    <reaction evidence="11">
        <text>a cytidine in mRNA + acetyl-CoA + ATP + H2O = an N(4)-acetylcytidine in mRNA + ADP + phosphate + CoA + H(+)</text>
        <dbReference type="Rhea" id="RHEA:58480"/>
        <dbReference type="Rhea" id="RHEA-COMP:15145"/>
        <dbReference type="Rhea" id="RHEA-COMP:15146"/>
        <dbReference type="ChEBI" id="CHEBI:15377"/>
        <dbReference type="ChEBI" id="CHEBI:15378"/>
        <dbReference type="ChEBI" id="CHEBI:30616"/>
        <dbReference type="ChEBI" id="CHEBI:43474"/>
        <dbReference type="ChEBI" id="CHEBI:57287"/>
        <dbReference type="ChEBI" id="CHEBI:57288"/>
        <dbReference type="ChEBI" id="CHEBI:74900"/>
        <dbReference type="ChEBI" id="CHEBI:82748"/>
        <dbReference type="ChEBI" id="CHEBI:456216"/>
    </reaction>
</comment>
<keyword evidence="15" id="KW-1185">Reference proteome</keyword>
<evidence type="ECO:0000256" key="12">
    <source>
        <dbReference type="HAMAP-Rule" id="MF_01886"/>
    </source>
</evidence>
<dbReference type="InterPro" id="IPR007807">
    <property type="entry name" value="TcmA/NAT10_helicase"/>
</dbReference>
<dbReference type="GO" id="GO:0002101">
    <property type="term" value="P:tRNA wobble cytosine modification"/>
    <property type="evidence" value="ECO:0007669"/>
    <property type="project" value="UniProtKB-UniRule"/>
</dbReference>
<keyword evidence="4 12" id="KW-0819">tRNA processing</keyword>
<evidence type="ECO:0000256" key="9">
    <source>
        <dbReference type="ARBA" id="ARBA00049883"/>
    </source>
</evidence>
<comment type="caution">
    <text evidence="12">Lacks conserved residue(s) required for the propagation of feature annotation.</text>
</comment>
<comment type="catalytic activity">
    <reaction evidence="12">
        <text>cytidine(34) in elongator tRNA(Met) + acetyl-CoA + ATP + H2O = N(4)-acetylcytidine(34) in elongator tRNA(Met) + ADP + phosphate + CoA + H(+)</text>
        <dbReference type="Rhea" id="RHEA:43788"/>
        <dbReference type="Rhea" id="RHEA-COMP:10693"/>
        <dbReference type="Rhea" id="RHEA-COMP:10694"/>
        <dbReference type="ChEBI" id="CHEBI:15377"/>
        <dbReference type="ChEBI" id="CHEBI:15378"/>
        <dbReference type="ChEBI" id="CHEBI:30616"/>
        <dbReference type="ChEBI" id="CHEBI:43474"/>
        <dbReference type="ChEBI" id="CHEBI:57287"/>
        <dbReference type="ChEBI" id="CHEBI:57288"/>
        <dbReference type="ChEBI" id="CHEBI:74900"/>
        <dbReference type="ChEBI" id="CHEBI:82748"/>
        <dbReference type="ChEBI" id="CHEBI:456216"/>
        <dbReference type="EC" id="2.3.1.193"/>
    </reaction>
</comment>
<dbReference type="AlphaFoldDB" id="A2BLX9"/>
<evidence type="ECO:0000256" key="8">
    <source>
        <dbReference type="ARBA" id="ARBA00023315"/>
    </source>
</evidence>
<dbReference type="HAMAP" id="MF_01886">
    <property type="entry name" value="tRNA_acetyltr_TmcA"/>
    <property type="match status" value="1"/>
</dbReference>
<evidence type="ECO:0000313" key="15">
    <source>
        <dbReference type="Proteomes" id="UP000002593"/>
    </source>
</evidence>
<comment type="catalytic activity">
    <reaction evidence="10">
        <text>a cytidine in RNA + acetyl-CoA + ATP + H2O = an N(4)-acetylcytidine in RNA + ADP + phosphate + CoA + H(+)</text>
        <dbReference type="Rhea" id="RHEA:82211"/>
        <dbReference type="Rhea" id="RHEA-COMP:15704"/>
        <dbReference type="Rhea" id="RHEA-COMP:19834"/>
        <dbReference type="ChEBI" id="CHEBI:15377"/>
        <dbReference type="ChEBI" id="CHEBI:15378"/>
        <dbReference type="ChEBI" id="CHEBI:30616"/>
        <dbReference type="ChEBI" id="CHEBI:43474"/>
        <dbReference type="ChEBI" id="CHEBI:57287"/>
        <dbReference type="ChEBI" id="CHEBI:57288"/>
        <dbReference type="ChEBI" id="CHEBI:74900"/>
        <dbReference type="ChEBI" id="CHEBI:82748"/>
        <dbReference type="ChEBI" id="CHEBI:456216"/>
    </reaction>
</comment>
<reference evidence="14 15" key="1">
    <citation type="journal article" date="2007" name="Archaea">
        <title>The genome of Hyperthermus butylicus: a sulfur-reducing, peptide fermenting, neutrophilic Crenarchaeote growing up to 108 degrees C.</title>
        <authorList>
            <person name="Brugger K."/>
            <person name="Chen L."/>
            <person name="Stark M."/>
            <person name="Zibat A."/>
            <person name="Redder P."/>
            <person name="Ruepp A."/>
            <person name="Awayez M."/>
            <person name="She Q."/>
            <person name="Garrett R.A."/>
            <person name="Klenk H.P."/>
        </authorList>
    </citation>
    <scope>NUCLEOTIDE SEQUENCE [LARGE SCALE GENOMIC DNA]</scope>
    <source>
        <strain evidence="15">DSM 5456 / JCM 9403 / PLM1-5</strain>
    </source>
</reference>
<evidence type="ECO:0000259" key="13">
    <source>
        <dbReference type="PROSITE" id="PS51186"/>
    </source>
</evidence>
<gene>
    <name evidence="12" type="primary">tmcA</name>
    <name evidence="14" type="ordered locus">Hbut_1153</name>
</gene>
<comment type="subcellular location">
    <subcellularLocation>
        <location evidence="12">Cytoplasm</location>
    </subcellularLocation>
</comment>
<dbReference type="GO" id="GO:1904812">
    <property type="term" value="P:rRNA acetylation involved in maturation of SSU-rRNA"/>
    <property type="evidence" value="ECO:0007669"/>
    <property type="project" value="TreeGrafter"/>
</dbReference>
<comment type="function">
    <text evidence="12">Catalyzes the formation of N(4)-acetylcytidine (ac(4)C) at the wobble position of tRNA(Met), by using acetyl-CoA as an acetyl donor and ATP (or GTP).</text>
</comment>
<evidence type="ECO:0000256" key="4">
    <source>
        <dbReference type="ARBA" id="ARBA00022694"/>
    </source>
</evidence>
<dbReference type="Gene3D" id="3.40.630.30">
    <property type="match status" value="1"/>
</dbReference>
<dbReference type="InterPro" id="IPR032672">
    <property type="entry name" value="TmcA/NAT10/Kre33"/>
</dbReference>
<dbReference type="Gene3D" id="3.40.50.11040">
    <property type="match status" value="1"/>
</dbReference>
<comment type="catalytic activity">
    <reaction evidence="9">
        <text>a cytidine in tRNA + acetyl-CoA + ATP + H2O = an N(4)-acetylcytidine in tRNA + ADP + phosphate + CoA + H(+)</text>
        <dbReference type="Rhea" id="RHEA:53876"/>
        <dbReference type="Rhea" id="RHEA-COMP:13670"/>
        <dbReference type="Rhea" id="RHEA-COMP:13671"/>
        <dbReference type="ChEBI" id="CHEBI:15377"/>
        <dbReference type="ChEBI" id="CHEBI:15378"/>
        <dbReference type="ChEBI" id="CHEBI:30616"/>
        <dbReference type="ChEBI" id="CHEBI:43474"/>
        <dbReference type="ChEBI" id="CHEBI:57287"/>
        <dbReference type="ChEBI" id="CHEBI:57288"/>
        <dbReference type="ChEBI" id="CHEBI:74900"/>
        <dbReference type="ChEBI" id="CHEBI:82748"/>
        <dbReference type="ChEBI" id="CHEBI:456216"/>
    </reaction>
</comment>
<dbReference type="GeneID" id="4782274"/>
<proteinExistence type="inferred from homology"/>
<dbReference type="eggNOG" id="arCOG01951">
    <property type="taxonomic scope" value="Archaea"/>
</dbReference>
<feature type="binding site" evidence="12">
    <location>
        <position position="203"/>
    </location>
    <ligand>
        <name>ATP</name>
        <dbReference type="ChEBI" id="CHEBI:30616"/>
    </ligand>
</feature>
<dbReference type="GO" id="GO:0000049">
    <property type="term" value="F:tRNA binding"/>
    <property type="evidence" value="ECO:0007669"/>
    <property type="project" value="UniProtKB-UniRule"/>
</dbReference>
<evidence type="ECO:0000256" key="3">
    <source>
        <dbReference type="ARBA" id="ARBA00022679"/>
    </source>
</evidence>
<dbReference type="Pfam" id="PF13718">
    <property type="entry name" value="GNAT_acetyltr_2"/>
    <property type="match status" value="2"/>
</dbReference>
<dbReference type="InterPro" id="IPR027417">
    <property type="entry name" value="P-loop_NTPase"/>
</dbReference>
<keyword evidence="2 12" id="KW-0820">tRNA-binding</keyword>
<organism evidence="14 15">
    <name type="scientific">Hyperthermus butylicus (strain DSM 5456 / JCM 9403 / PLM1-5)</name>
    <dbReference type="NCBI Taxonomy" id="415426"/>
    <lineage>
        <taxon>Archaea</taxon>
        <taxon>Thermoproteota</taxon>
        <taxon>Thermoprotei</taxon>
        <taxon>Desulfurococcales</taxon>
        <taxon>Pyrodictiaceae</taxon>
        <taxon>Hyperthermus</taxon>
    </lineage>
</organism>
<keyword evidence="3 12" id="KW-0808">Transferase</keyword>
<dbReference type="SUPFAM" id="SSF52540">
    <property type="entry name" value="P-loop containing nucleoside triphosphate hydrolases"/>
    <property type="match status" value="1"/>
</dbReference>
<dbReference type="SUPFAM" id="SSF55729">
    <property type="entry name" value="Acyl-CoA N-acyltransferases (Nat)"/>
    <property type="match status" value="1"/>
</dbReference>
<dbReference type="CDD" id="cd04301">
    <property type="entry name" value="NAT_SF"/>
    <property type="match status" value="1"/>
</dbReference>
<dbReference type="EC" id="2.3.1.193" evidence="12"/>
<protein>
    <recommendedName>
        <fullName evidence="12">tRNA(Met) cytidine acetyltransferase TmcA</fullName>
        <ecNumber evidence="12">2.3.1.193</ecNumber>
    </recommendedName>
</protein>
<evidence type="ECO:0000313" key="14">
    <source>
        <dbReference type="EMBL" id="ABM80990.1"/>
    </source>
</evidence>
<evidence type="ECO:0000256" key="1">
    <source>
        <dbReference type="ARBA" id="ARBA00022490"/>
    </source>
</evidence>
<dbReference type="PANTHER" id="PTHR10925">
    <property type="entry name" value="N-ACETYLTRANSFERASE 10"/>
    <property type="match status" value="1"/>
</dbReference>
<name>A2BLX9_HYPBU</name>
<dbReference type="InterPro" id="IPR013562">
    <property type="entry name" value="TmcA/NAT10_N"/>
</dbReference>
<dbReference type="Pfam" id="PF08351">
    <property type="entry name" value="TmcA_N"/>
    <property type="match status" value="1"/>
</dbReference>
<dbReference type="EnsemblBacteria" id="ABM80990">
    <property type="protein sequence ID" value="ABM80990"/>
    <property type="gene ID" value="Hbut_1153"/>
</dbReference>
<dbReference type="InterPro" id="IPR016181">
    <property type="entry name" value="Acyl_CoA_acyltransferase"/>
</dbReference>
<accession>A2BLX9</accession>
<keyword evidence="5 12" id="KW-0547">Nucleotide-binding</keyword>
<keyword evidence="6 12" id="KW-0067">ATP-binding</keyword>
<sequence length="743" mass="80832">MAAVLGRLDLYMVLRQLSAWLTELRGSGYRGLVLLHSTAIGVCASAVAGLLSEVYSQVACIAPAELRRELQERCSRVLSPSAIEELLGTENDAVLLAVPGLLRPNLLAAAAETVRGGGVVVLVVPRLDVWQPGGGMSTGLYREYLLRSLGRLESLFWADADLDTVYSMRLPRGKARKPPGPEGYRARSPVHRKLLEAAATIEQAEALDKIVAHVRSRGRSILVLGDRGRGKSGLLGLAVAYIVASHMAGFVSVTAPSPANVQSFFRILRLALGKLGTRHWEIRRGNIVIGIAGPWFHVRYHTPDRADPGSFTVVDEAAALGPSRLRSIARRAPRLLAATTIHGYEGSGRVLAKIAEEILPEPRLVVELRTPVRYPPGDPLEGWLYDTFMLRVSEPEPPSLDGVELRPAKLDRKELVEKQQLLRAVYSILVSAHYRNEPDDLALLLDAPHHRVYVLLAGNTPVAVAHAALEGPELPVTARILPDILAQYAPEAGKLSGVRIVRIAVHSRLQRRGLGSKLLRYVEEVASSDGYDWVGAVFGRPDVLGFWLANNYTPIYVSPLPNKVTGEHNIAVVKPIANKAAKILGGVAAAARKRMLLASHSLYRGLPAEILVEIFSHQVPAQQPLSDIDEWQRYRLSLFLCGSLEAESVLDVLWLLLVNDILARGRLDLEDPKAELVAVMRILQGKTLADITAAIRVDSSEVRKHLRSLALLLAKRAGIEAGDSCEAASEPSSISTNPRLATS</sequence>
<dbReference type="InterPro" id="IPR024914">
    <property type="entry name" value="tRNA_acetyltr_TmcA"/>
</dbReference>
<keyword evidence="1 12" id="KW-0963">Cytoplasm</keyword>
<evidence type="ECO:0000256" key="2">
    <source>
        <dbReference type="ARBA" id="ARBA00022555"/>
    </source>
</evidence>
<feature type="binding site" evidence="12">
    <location>
        <begin position="503"/>
        <end position="505"/>
    </location>
    <ligand>
        <name>acetyl-CoA</name>
        <dbReference type="ChEBI" id="CHEBI:57288"/>
    </ligand>
</feature>
<evidence type="ECO:0000256" key="10">
    <source>
        <dbReference type="ARBA" id="ARBA00049889"/>
    </source>
</evidence>
<dbReference type="InterPro" id="IPR000182">
    <property type="entry name" value="GNAT_dom"/>
</dbReference>
<dbReference type="GO" id="GO:0106162">
    <property type="term" value="F:mRNA N-acetyltransferase activity"/>
    <property type="evidence" value="ECO:0007669"/>
    <property type="project" value="RHEA"/>
</dbReference>
<dbReference type="GO" id="GO:0051391">
    <property type="term" value="P:tRNA acetylation"/>
    <property type="evidence" value="ECO:0007669"/>
    <property type="project" value="UniProtKB-UniRule"/>
</dbReference>
<dbReference type="GO" id="GO:0005524">
    <property type="term" value="F:ATP binding"/>
    <property type="evidence" value="ECO:0007669"/>
    <property type="project" value="UniProtKB-UniRule"/>
</dbReference>
<feature type="binding site" evidence="12">
    <location>
        <position position="373"/>
    </location>
    <ligand>
        <name>ATP</name>
        <dbReference type="ChEBI" id="CHEBI:30616"/>
    </ligand>
</feature>
<dbReference type="RefSeq" id="WP_011822308.1">
    <property type="nucleotide sequence ID" value="NC_008818.1"/>
</dbReference>
<dbReference type="STRING" id="415426.Hbut_1153"/>
<dbReference type="Gene3D" id="3.40.50.300">
    <property type="entry name" value="P-loop containing nucleotide triphosphate hydrolases"/>
    <property type="match status" value="1"/>
</dbReference>
<evidence type="ECO:0000256" key="6">
    <source>
        <dbReference type="ARBA" id="ARBA00022840"/>
    </source>
</evidence>
<dbReference type="Proteomes" id="UP000002593">
    <property type="component" value="Chromosome"/>
</dbReference>
<dbReference type="PANTHER" id="PTHR10925:SF5">
    <property type="entry name" value="RNA CYTIDINE ACETYLTRANSFERASE"/>
    <property type="match status" value="1"/>
</dbReference>
<dbReference type="GO" id="GO:0005737">
    <property type="term" value="C:cytoplasm"/>
    <property type="evidence" value="ECO:0007669"/>
    <property type="project" value="UniProtKB-SubCell"/>
</dbReference>
<dbReference type="KEGG" id="hbu:Hbut_1153"/>
<dbReference type="PROSITE" id="PS51186">
    <property type="entry name" value="GNAT"/>
    <property type="match status" value="1"/>
</dbReference>
<comment type="similarity">
    <text evidence="12">Belongs to the TmcA family.</text>
</comment>
<dbReference type="Pfam" id="PF05127">
    <property type="entry name" value="NAT10_TcmA_helicase"/>
    <property type="match status" value="1"/>
</dbReference>
<dbReference type="GO" id="GO:0051392">
    <property type="term" value="F:tRNA cytidine N4-acetyltransferase activity"/>
    <property type="evidence" value="ECO:0007669"/>
    <property type="project" value="UniProtKB-UniRule"/>
</dbReference>
<feature type="domain" description="N-acetyltransferase" evidence="13">
    <location>
        <begin position="403"/>
        <end position="567"/>
    </location>
</feature>
<evidence type="ECO:0000256" key="7">
    <source>
        <dbReference type="ARBA" id="ARBA00022884"/>
    </source>
</evidence>
<keyword evidence="7 12" id="KW-0694">RNA-binding</keyword>
<evidence type="ECO:0000256" key="5">
    <source>
        <dbReference type="ARBA" id="ARBA00022741"/>
    </source>
</evidence>